<dbReference type="SUPFAM" id="SSF57610">
    <property type="entry name" value="Thyroglobulin type-1 domain"/>
    <property type="match status" value="1"/>
</dbReference>
<dbReference type="Pfam" id="PF09307">
    <property type="entry name" value="MHC2-interact"/>
    <property type="match status" value="1"/>
</dbReference>
<dbReference type="PROSITE" id="PS51162">
    <property type="entry name" value="THYROGLOBULIN_1_2"/>
    <property type="match status" value="1"/>
</dbReference>
<name>A0A6J2UMR4_CHACN</name>
<evidence type="ECO:0000256" key="1">
    <source>
        <dbReference type="ARBA" id="ARBA00004613"/>
    </source>
</evidence>
<dbReference type="OrthoDB" id="406800at2759"/>
<evidence type="ECO:0000256" key="9">
    <source>
        <dbReference type="SAM" id="Phobius"/>
    </source>
</evidence>
<evidence type="ECO:0000256" key="6">
    <source>
        <dbReference type="PIRSR" id="PIRSR001992-1"/>
    </source>
</evidence>
<dbReference type="PANTHER" id="PTHR12352:SF3">
    <property type="entry name" value="NIDOGEN-2"/>
    <property type="match status" value="1"/>
</dbReference>
<accession>A0A6J2UMR4</accession>
<gene>
    <name evidence="12" type="primary">cd74a</name>
</gene>
<dbReference type="SMART" id="SM00211">
    <property type="entry name" value="TY"/>
    <property type="match status" value="1"/>
</dbReference>
<feature type="transmembrane region" description="Helical" evidence="9">
    <location>
        <begin position="34"/>
        <end position="56"/>
    </location>
</feature>
<protein>
    <submittedName>
        <fullName evidence="12">CD74 molecule, major histocompatibility complex, class II invariant chain a</fullName>
    </submittedName>
</protein>
<dbReference type="Pfam" id="PF00086">
    <property type="entry name" value="Thyroglobulin_1"/>
    <property type="match status" value="1"/>
</dbReference>
<reference evidence="12" key="1">
    <citation type="submission" date="2025-08" db="UniProtKB">
        <authorList>
            <consortium name="RefSeq"/>
        </authorList>
    </citation>
    <scope>IDENTIFICATION</scope>
</reference>
<evidence type="ECO:0000256" key="7">
    <source>
        <dbReference type="PROSITE-ProRule" id="PRU00500"/>
    </source>
</evidence>
<dbReference type="AlphaFoldDB" id="A0A6J2UMR4"/>
<evidence type="ECO:0000313" key="11">
    <source>
        <dbReference type="Proteomes" id="UP000504632"/>
    </source>
</evidence>
<comment type="caution">
    <text evidence="7">Lacks conserved residue(s) required for the propagation of feature annotation.</text>
</comment>
<comment type="subcellular location">
    <subcellularLocation>
        <location evidence="1">Secreted</location>
    </subcellularLocation>
</comment>
<keyword evidence="3" id="KW-0677">Repeat</keyword>
<dbReference type="GO" id="GO:0035718">
    <property type="term" value="F:macrophage migration inhibitory factor binding"/>
    <property type="evidence" value="ECO:0007669"/>
    <property type="project" value="InterPro"/>
</dbReference>
<dbReference type="InParanoid" id="A0A6J2UMR4"/>
<dbReference type="InterPro" id="IPR043530">
    <property type="entry name" value="CD74_antigen"/>
</dbReference>
<proteinExistence type="predicted"/>
<dbReference type="InterPro" id="IPR000716">
    <property type="entry name" value="Thyroglobulin_1"/>
</dbReference>
<sequence length="242" mass="26434">MADQQNEVLIQHAPSQETVEAAPRSGSNAKALKAAGFTLLACLLIAGQALTVYFVLGQNKHITDLEQTQQNLKQVLTRKAVVPAKMHLPMSSLPLLKDFSEEDQGQGQKSGGRKRVPLTRLQSSTVMNQKEGSGVVEDQTFPRRMMSIPMGGMPLMPEAKVPVPAEELGSKCLLEASKVIQPGVYRPQCDEQGNYLPMQCWHSTGYCWCVDKDGHEIGGTRIRGRPQCDGGDVNAAFLDNMD</sequence>
<keyword evidence="11" id="KW-1185">Reference proteome</keyword>
<evidence type="ECO:0000256" key="2">
    <source>
        <dbReference type="ARBA" id="ARBA00022525"/>
    </source>
</evidence>
<dbReference type="GeneID" id="115804313"/>
<dbReference type="CTD" id="58113"/>
<dbReference type="GO" id="GO:0042289">
    <property type="term" value="F:MHC class II protein binding"/>
    <property type="evidence" value="ECO:0007669"/>
    <property type="project" value="InterPro"/>
</dbReference>
<evidence type="ECO:0000256" key="5">
    <source>
        <dbReference type="ARBA" id="ARBA00023180"/>
    </source>
</evidence>
<dbReference type="InterPro" id="IPR015386">
    <property type="entry name" value="MHC_II-assoc_invar/CLIP_MHC-bd"/>
</dbReference>
<dbReference type="Proteomes" id="UP000504632">
    <property type="component" value="Chromosome 2"/>
</dbReference>
<dbReference type="InterPro" id="IPR036857">
    <property type="entry name" value="Thyroglobulin_1_sf"/>
</dbReference>
<dbReference type="Gene3D" id="4.10.800.10">
    <property type="entry name" value="Thyroglobulin type-1"/>
    <property type="match status" value="1"/>
</dbReference>
<dbReference type="GO" id="GO:0019882">
    <property type="term" value="P:antigen processing and presentation"/>
    <property type="evidence" value="ECO:0007669"/>
    <property type="project" value="InterPro"/>
</dbReference>
<evidence type="ECO:0000259" key="10">
    <source>
        <dbReference type="PROSITE" id="PS51162"/>
    </source>
</evidence>
<dbReference type="GO" id="GO:0006955">
    <property type="term" value="P:immune response"/>
    <property type="evidence" value="ECO:0007669"/>
    <property type="project" value="InterPro"/>
</dbReference>
<dbReference type="RefSeq" id="XP_030620547.1">
    <property type="nucleotide sequence ID" value="XM_030764687.1"/>
</dbReference>
<dbReference type="CDD" id="cd00191">
    <property type="entry name" value="TY"/>
    <property type="match status" value="1"/>
</dbReference>
<feature type="region of interest" description="Disordered" evidence="8">
    <location>
        <begin position="93"/>
        <end position="117"/>
    </location>
</feature>
<evidence type="ECO:0000313" key="12">
    <source>
        <dbReference type="RefSeq" id="XP_030620547.1"/>
    </source>
</evidence>
<evidence type="ECO:0000256" key="3">
    <source>
        <dbReference type="ARBA" id="ARBA00022737"/>
    </source>
</evidence>
<dbReference type="GO" id="GO:0005615">
    <property type="term" value="C:extracellular space"/>
    <property type="evidence" value="ECO:0007669"/>
    <property type="project" value="TreeGrafter"/>
</dbReference>
<dbReference type="GO" id="GO:0006886">
    <property type="term" value="P:intracellular protein transport"/>
    <property type="evidence" value="ECO:0007669"/>
    <property type="project" value="InterPro"/>
</dbReference>
<dbReference type="PIRSF" id="PIRSF001992">
    <property type="entry name" value="CD74_antigen"/>
    <property type="match status" value="1"/>
</dbReference>
<feature type="domain" description="Thyroglobulin type-1" evidence="10">
    <location>
        <begin position="169"/>
        <end position="228"/>
    </location>
</feature>
<keyword evidence="9" id="KW-1133">Transmembrane helix</keyword>
<evidence type="ECO:0000256" key="8">
    <source>
        <dbReference type="SAM" id="MobiDB-lite"/>
    </source>
</evidence>
<keyword evidence="9" id="KW-0472">Membrane</keyword>
<feature type="disulfide bond" evidence="6 7">
    <location>
        <begin position="200"/>
        <end position="207"/>
    </location>
</feature>
<keyword evidence="4 6" id="KW-1015">Disulfide bond</keyword>
<dbReference type="FunFam" id="4.10.800.10:FF:000001">
    <property type="entry name" value="Testican-3 isoform 2"/>
    <property type="match status" value="1"/>
</dbReference>
<keyword evidence="2" id="KW-0964">Secreted</keyword>
<dbReference type="PANTHER" id="PTHR12352">
    <property type="entry name" value="SECRETED MODULAR CALCIUM-BINDING PROTEIN"/>
    <property type="match status" value="1"/>
</dbReference>
<feature type="disulfide bond" evidence="6">
    <location>
        <begin position="209"/>
        <end position="228"/>
    </location>
</feature>
<dbReference type="PROSITE" id="PS00484">
    <property type="entry name" value="THYROGLOBULIN_1_1"/>
    <property type="match status" value="1"/>
</dbReference>
<dbReference type="InterPro" id="IPR051950">
    <property type="entry name" value="Dev_reg/Prot_inhib"/>
</dbReference>
<organism evidence="11 12">
    <name type="scientific">Chanos chanos</name>
    <name type="common">Milkfish</name>
    <name type="synonym">Mugil chanos</name>
    <dbReference type="NCBI Taxonomy" id="29144"/>
    <lineage>
        <taxon>Eukaryota</taxon>
        <taxon>Metazoa</taxon>
        <taxon>Chordata</taxon>
        <taxon>Craniata</taxon>
        <taxon>Vertebrata</taxon>
        <taxon>Euteleostomi</taxon>
        <taxon>Actinopterygii</taxon>
        <taxon>Neopterygii</taxon>
        <taxon>Teleostei</taxon>
        <taxon>Ostariophysi</taxon>
        <taxon>Gonorynchiformes</taxon>
        <taxon>Chanidae</taxon>
        <taxon>Chanos</taxon>
    </lineage>
</organism>
<evidence type="ECO:0000256" key="4">
    <source>
        <dbReference type="ARBA" id="ARBA00023157"/>
    </source>
</evidence>
<feature type="disulfide bond" evidence="6">
    <location>
        <begin position="172"/>
        <end position="189"/>
    </location>
</feature>
<dbReference type="FunCoup" id="A0A6J2UMR4">
    <property type="interactions" value="1168"/>
</dbReference>
<dbReference type="GO" id="GO:0016020">
    <property type="term" value="C:membrane"/>
    <property type="evidence" value="ECO:0007669"/>
    <property type="project" value="InterPro"/>
</dbReference>
<keyword evidence="5" id="KW-0325">Glycoprotein</keyword>
<keyword evidence="9" id="KW-0812">Transmembrane</keyword>